<name>A0AAE3LPG1_9BACT</name>
<dbReference type="Proteomes" id="UP001209317">
    <property type="component" value="Unassembled WGS sequence"/>
</dbReference>
<reference evidence="1" key="1">
    <citation type="submission" date="2022-10" db="EMBL/GenBank/DDBJ databases">
        <authorList>
            <person name="Kim H.S."/>
            <person name="Kim J.-S."/>
            <person name="Suh M.K."/>
            <person name="Eom M.K."/>
            <person name="Lee J.-S."/>
        </authorList>
    </citation>
    <scope>NUCLEOTIDE SEQUENCE</scope>
    <source>
        <strain evidence="1">LIP-5</strain>
    </source>
</reference>
<dbReference type="AlphaFoldDB" id="A0AAE3LPG1"/>
<proteinExistence type="predicted"/>
<dbReference type="PANTHER" id="PTHR33639:SF2">
    <property type="entry name" value="DUF393 DOMAIN-CONTAINING PROTEIN"/>
    <property type="match status" value="1"/>
</dbReference>
<dbReference type="GO" id="GO:0015035">
    <property type="term" value="F:protein-disulfide reductase activity"/>
    <property type="evidence" value="ECO:0007669"/>
    <property type="project" value="InterPro"/>
</dbReference>
<dbReference type="RefSeq" id="WP_263036920.1">
    <property type="nucleotide sequence ID" value="NZ_JAOTPL010000002.1"/>
</dbReference>
<evidence type="ECO:0000313" key="2">
    <source>
        <dbReference type="Proteomes" id="UP001209317"/>
    </source>
</evidence>
<dbReference type="InterPro" id="IPR052927">
    <property type="entry name" value="DCC_oxidoreductase"/>
</dbReference>
<organism evidence="1 2">
    <name type="scientific">Haoranjiania flava</name>
    <dbReference type="NCBI Taxonomy" id="1856322"/>
    <lineage>
        <taxon>Bacteria</taxon>
        <taxon>Pseudomonadati</taxon>
        <taxon>Bacteroidota</taxon>
        <taxon>Chitinophagia</taxon>
        <taxon>Chitinophagales</taxon>
        <taxon>Chitinophagaceae</taxon>
        <taxon>Haoranjiania</taxon>
    </lineage>
</organism>
<dbReference type="InterPro" id="IPR007263">
    <property type="entry name" value="DCC1-like"/>
</dbReference>
<keyword evidence="2" id="KW-1185">Reference proteome</keyword>
<comment type="caution">
    <text evidence="1">The sequence shown here is derived from an EMBL/GenBank/DDBJ whole genome shotgun (WGS) entry which is preliminary data.</text>
</comment>
<dbReference type="PANTHER" id="PTHR33639">
    <property type="entry name" value="THIOL-DISULFIDE OXIDOREDUCTASE DCC"/>
    <property type="match status" value="1"/>
</dbReference>
<protein>
    <submittedName>
        <fullName evidence="1">DUF393 domain-containing protein</fullName>
    </submittedName>
</protein>
<dbReference type="EMBL" id="JAOTPL010000002">
    <property type="protein sequence ID" value="MCU7693435.1"/>
    <property type="molecule type" value="Genomic_DNA"/>
</dbReference>
<evidence type="ECO:0000313" key="1">
    <source>
        <dbReference type="EMBL" id="MCU7693435.1"/>
    </source>
</evidence>
<sequence>MKNYKAQADKDRHGIIIFDDACVLCNRFAQWIIKGDTRRYFKFISLKAASCNGLLPENYHGNNTVILFEDDKIYTESNAALRIVKQLEGWKKWLYIFIVFPKPLRDALYRFTARNRYRWFGTTTTCSVDSSRLVE</sequence>
<accession>A0AAE3LPG1</accession>
<gene>
    <name evidence="1" type="ORF">OD355_02780</name>
</gene>
<dbReference type="Pfam" id="PF04134">
    <property type="entry name" value="DCC1-like"/>
    <property type="match status" value="1"/>
</dbReference>